<keyword evidence="2" id="KW-1003">Cell membrane</keyword>
<evidence type="ECO:0000256" key="1">
    <source>
        <dbReference type="ARBA" id="ARBA00004651"/>
    </source>
</evidence>
<evidence type="ECO:0000256" key="2">
    <source>
        <dbReference type="ARBA" id="ARBA00022475"/>
    </source>
</evidence>
<accession>A0ABW6BF56</accession>
<name>A0ABW6BF56_9SPHI</name>
<feature type="transmembrane region" description="Helical" evidence="6">
    <location>
        <begin position="284"/>
        <end position="306"/>
    </location>
</feature>
<gene>
    <name evidence="9" type="ORF">ACFS7Y_12445</name>
</gene>
<protein>
    <submittedName>
        <fullName evidence="9">ABC transporter permease</fullName>
    </submittedName>
</protein>
<evidence type="ECO:0000256" key="6">
    <source>
        <dbReference type="SAM" id="Phobius"/>
    </source>
</evidence>
<feature type="transmembrane region" description="Helical" evidence="6">
    <location>
        <begin position="331"/>
        <end position="357"/>
    </location>
</feature>
<proteinExistence type="predicted"/>
<dbReference type="Pfam" id="PF12704">
    <property type="entry name" value="MacB_PCD"/>
    <property type="match status" value="2"/>
</dbReference>
<organism evidence="9 10">
    <name type="scientific">Sphingobacterium bambusae</name>
    <dbReference type="NCBI Taxonomy" id="662858"/>
    <lineage>
        <taxon>Bacteria</taxon>
        <taxon>Pseudomonadati</taxon>
        <taxon>Bacteroidota</taxon>
        <taxon>Sphingobacteriia</taxon>
        <taxon>Sphingobacteriales</taxon>
        <taxon>Sphingobacteriaceae</taxon>
        <taxon>Sphingobacterium</taxon>
    </lineage>
</organism>
<dbReference type="PANTHER" id="PTHR30572:SF18">
    <property type="entry name" value="ABC-TYPE MACROLIDE FAMILY EXPORT SYSTEM PERMEASE COMPONENT 2"/>
    <property type="match status" value="1"/>
</dbReference>
<dbReference type="Pfam" id="PF02687">
    <property type="entry name" value="FtsX"/>
    <property type="match status" value="2"/>
</dbReference>
<comment type="caution">
    <text evidence="9">The sequence shown here is derived from an EMBL/GenBank/DDBJ whole genome shotgun (WGS) entry which is preliminary data.</text>
</comment>
<feature type="transmembrane region" description="Helical" evidence="6">
    <location>
        <begin position="377"/>
        <end position="400"/>
    </location>
</feature>
<dbReference type="InterPro" id="IPR025857">
    <property type="entry name" value="MacB_PCD"/>
</dbReference>
<evidence type="ECO:0000313" key="10">
    <source>
        <dbReference type="Proteomes" id="UP001597525"/>
    </source>
</evidence>
<evidence type="ECO:0000256" key="4">
    <source>
        <dbReference type="ARBA" id="ARBA00022989"/>
    </source>
</evidence>
<feature type="domain" description="MacB-like periplasmic core" evidence="8">
    <location>
        <begin position="434"/>
        <end position="640"/>
    </location>
</feature>
<feature type="transmembrane region" description="Helical" evidence="6">
    <location>
        <begin position="766"/>
        <end position="788"/>
    </location>
</feature>
<dbReference type="PANTHER" id="PTHR30572">
    <property type="entry name" value="MEMBRANE COMPONENT OF TRANSPORTER-RELATED"/>
    <property type="match status" value="1"/>
</dbReference>
<evidence type="ECO:0000259" key="7">
    <source>
        <dbReference type="Pfam" id="PF02687"/>
    </source>
</evidence>
<keyword evidence="3 6" id="KW-0812">Transmembrane</keyword>
<keyword evidence="4 6" id="KW-1133">Transmembrane helix</keyword>
<dbReference type="InterPro" id="IPR050250">
    <property type="entry name" value="Macrolide_Exporter_MacB"/>
</dbReference>
<feature type="domain" description="ABC3 transporter permease C-terminal" evidence="7">
    <location>
        <begin position="291"/>
        <end position="404"/>
    </location>
</feature>
<dbReference type="EMBL" id="JBHUPB010000008">
    <property type="protein sequence ID" value="MFD2968205.1"/>
    <property type="molecule type" value="Genomic_DNA"/>
</dbReference>
<feature type="transmembrane region" description="Helical" evidence="6">
    <location>
        <begin position="731"/>
        <end position="754"/>
    </location>
</feature>
<feature type="domain" description="MacB-like periplasmic core" evidence="8">
    <location>
        <begin position="22"/>
        <end position="248"/>
    </location>
</feature>
<dbReference type="InterPro" id="IPR003838">
    <property type="entry name" value="ABC3_permease_C"/>
</dbReference>
<reference evidence="10" key="1">
    <citation type="journal article" date="2019" name="Int. J. Syst. Evol. Microbiol.">
        <title>The Global Catalogue of Microorganisms (GCM) 10K type strain sequencing project: providing services to taxonomists for standard genome sequencing and annotation.</title>
        <authorList>
            <consortium name="The Broad Institute Genomics Platform"/>
            <consortium name="The Broad Institute Genome Sequencing Center for Infectious Disease"/>
            <person name="Wu L."/>
            <person name="Ma J."/>
        </authorList>
    </citation>
    <scope>NUCLEOTIDE SEQUENCE [LARGE SCALE GENOMIC DNA]</scope>
    <source>
        <strain evidence="10">KCTC 22814</strain>
    </source>
</reference>
<keyword evidence="5 6" id="KW-0472">Membrane</keyword>
<dbReference type="Proteomes" id="UP001597525">
    <property type="component" value="Unassembled WGS sequence"/>
</dbReference>
<sequence>MSSIYLTTKIAWRNLRKHKVHSSINIVGLLCSMAFVLLISAYIWQAYQVNAGLRNKDRQFALQSSYKQPGIGLDLTTVGALPRALKEEYPALVANYYRLDGLTCIISNGTEVFEENVSLGDSTLLSMYGFSLLQGNANTALSNPFSVVIDEQAAMKYFGKKEAVGERLRIRNFAGEQRDFEVTAVIHQASENSIMRLMPSMQTAIFLPMSSEQYFGRDVNNWQNLWIAGFIELQEGVTPEQLQQPIKKLLEQHADKQIAENLQPQLKPLATYYLDDNQGAIRQLLLVLSLTAAFLIIMAIINFVNLSISQSLTRLKEVGLRKILGSSRKQLIVQLLAEYCLMVCIAGLLALALYPLLAPWFSSVMMKDLPALSALPFRFFVLFFAGNVVLGLLAGIYPALKLSSNPVVSAVKNQLNEYGGKHLIRRSLLLLQFAVAVLVLISSVIIARQVDVFINGQLGYNKDYLLTAQVPRDWSESGLHNIQQVQQELRQLAQVKDISLSYGIPNSFGNGIQTVSKVGAEEGVDALVITSDQHFAATYEIPLLAGQFFATQEDPSISTKVVINRKAAQTLGYATVDEALGQSIQLFDGEFTGTIAGVTEDFYANSMHSASPAVVWVPVQASMQYRFLSIRLQAGPIAPAVAALERRWKELMPDAPFQYKFIDETIQAMYSTEIQLKRAAQTATAISMLIVLLGVIGLTSLSINLRLKEIGIRKVLGANLRNMVLLFSKEFFVIFAVALCVSIPLTYFFMHRWLMNYAVKIDLQPLLFIIPIIGLSTVLLLFIAGLVLRANTHNPIKSLRDE</sequence>
<evidence type="ECO:0000259" key="8">
    <source>
        <dbReference type="Pfam" id="PF12704"/>
    </source>
</evidence>
<dbReference type="RefSeq" id="WP_320185804.1">
    <property type="nucleotide sequence ID" value="NZ_CP138332.1"/>
</dbReference>
<keyword evidence="10" id="KW-1185">Reference proteome</keyword>
<comment type="subcellular location">
    <subcellularLocation>
        <location evidence="1">Cell membrane</location>
        <topology evidence="1">Multi-pass membrane protein</topology>
    </subcellularLocation>
</comment>
<evidence type="ECO:0000256" key="5">
    <source>
        <dbReference type="ARBA" id="ARBA00023136"/>
    </source>
</evidence>
<evidence type="ECO:0000313" key="9">
    <source>
        <dbReference type="EMBL" id="MFD2968205.1"/>
    </source>
</evidence>
<feature type="transmembrane region" description="Helical" evidence="6">
    <location>
        <begin position="23"/>
        <end position="44"/>
    </location>
</feature>
<feature type="transmembrane region" description="Helical" evidence="6">
    <location>
        <begin position="428"/>
        <end position="447"/>
    </location>
</feature>
<feature type="transmembrane region" description="Helical" evidence="6">
    <location>
        <begin position="685"/>
        <end position="705"/>
    </location>
</feature>
<feature type="domain" description="ABC3 transporter permease C-terminal" evidence="7">
    <location>
        <begin position="684"/>
        <end position="791"/>
    </location>
</feature>
<evidence type="ECO:0000256" key="3">
    <source>
        <dbReference type="ARBA" id="ARBA00022692"/>
    </source>
</evidence>